<name>A0A2T9YKQ0_9FUNG</name>
<sequence length="711" mass="81803">MLMSLVELLYQLESYLATTNTYNNNLIKLSLGYDFINEILIKNIDWFYLKKSLKWSLKNPSLCPLGVTSSNIESILTNEIGKHELASLTTLDYDLFKKLSAKILKLYSTLENTKEWNHILPNFFKNLWLRINPDYLASSFFTLFENWSTANPNDLYDNDRLKTFIKIIYSYESLQSKELEFGVAPLLSVILLRKTKCYKVKNILNCFYTIISFTAENSTNNSKYFLKTSEKIRILFSCNVRELWSFFTLNMTELMEGRWYSFDKATVEKLLDRVEHYRIILCIFTKLVTLQHSEINGDKSINISICNLQFLSTSSVNFFDYLLKQTIFLESQQLKGKFLELIKSLTEFIYALLQIDSTQKNILKKIFNLIVEQDTDAKICITEPKSEDLQFNETGQQSTIKSAITSETSNSGIPIPFQLSNMAKIVFNNLGDNGTQSSVLMDVEDNIPNLGINNSDADEYVISPKAEAGNKGMFRRKDSDLFGTSKFIHVQLFIKALEAQKNKVNNYYGKQQLAILIIDHYNLDSSKSNVLSTGEILVLVPTKYIPEKNEIEIVKDLEKNIDFWVLFEYLVSNADKENYKHIKSILKPILVTLAVIFHFETSKNSTNTKKLYSFSCDLMALVQKNAHCKAGTETKGKLITSKSEESVEFLMELIKIVGMRDVSRILIVIGLGYFVLDLPGSLDMSISLIEYLLMRNINKAQKLLVYFYKNK</sequence>
<dbReference type="EMBL" id="MBFR01000145">
    <property type="protein sequence ID" value="PVU92889.1"/>
    <property type="molecule type" value="Genomic_DNA"/>
</dbReference>
<protein>
    <submittedName>
        <fullName evidence="1">Uncharacterized protein</fullName>
    </submittedName>
</protein>
<dbReference type="OrthoDB" id="5763987at2759"/>
<accession>A0A2T9YKQ0</accession>
<keyword evidence="2" id="KW-1185">Reference proteome</keyword>
<organism evidence="1 2">
    <name type="scientific">Smittium simulii</name>
    <dbReference type="NCBI Taxonomy" id="133385"/>
    <lineage>
        <taxon>Eukaryota</taxon>
        <taxon>Fungi</taxon>
        <taxon>Fungi incertae sedis</taxon>
        <taxon>Zoopagomycota</taxon>
        <taxon>Kickxellomycotina</taxon>
        <taxon>Harpellomycetes</taxon>
        <taxon>Harpellales</taxon>
        <taxon>Legeriomycetaceae</taxon>
        <taxon>Smittium</taxon>
    </lineage>
</organism>
<proteinExistence type="predicted"/>
<dbReference type="AlphaFoldDB" id="A0A2T9YKQ0"/>
<dbReference type="Proteomes" id="UP000245383">
    <property type="component" value="Unassembled WGS sequence"/>
</dbReference>
<comment type="caution">
    <text evidence="1">The sequence shown here is derived from an EMBL/GenBank/DDBJ whole genome shotgun (WGS) entry which is preliminary data.</text>
</comment>
<evidence type="ECO:0000313" key="2">
    <source>
        <dbReference type="Proteomes" id="UP000245383"/>
    </source>
</evidence>
<evidence type="ECO:0000313" key="1">
    <source>
        <dbReference type="EMBL" id="PVU92889.1"/>
    </source>
</evidence>
<gene>
    <name evidence="1" type="ORF">BB561_003555</name>
</gene>
<reference evidence="1 2" key="1">
    <citation type="journal article" date="2018" name="MBio">
        <title>Comparative Genomics Reveals the Core Gene Toolbox for the Fungus-Insect Symbiosis.</title>
        <authorList>
            <person name="Wang Y."/>
            <person name="Stata M."/>
            <person name="Wang W."/>
            <person name="Stajich J.E."/>
            <person name="White M.M."/>
            <person name="Moncalvo J.M."/>
        </authorList>
    </citation>
    <scope>NUCLEOTIDE SEQUENCE [LARGE SCALE GENOMIC DNA]</scope>
    <source>
        <strain evidence="1 2">SWE-8-4</strain>
    </source>
</reference>